<sequence>MFKKRPNRRLRKFLIANITLAILVSGCNLLPENKKIDYKSAGKLPPLEVPPDLTSPETNERFAIPDVDASGSATFSTYNSARSGLSRERANLPVLSATALQNGIHIERSGTQRWLVVPREPAAVWPVIKEFWQDMGFLLKVEAPDLGIMETDWAENRAKIPQDLIRSALSTFLDSLYSTAERDKFRTRLEQDQSGATEIFISHRGMIEVLADRNTNRTIWQPRKSDPELEAEMLNRLMQRFGVDEERATAEVAASGAVEERAFLDKTRKGILIIKEPFDRAWRRVGLELDRIGFTVEDRDRSSGIYFVRYISPSEEIHKADKGKGLLSKLAFWSNDTNKDSTAEKYQIKISEVSLNSEVSVLNTDGITEESETAKRILNLLYEQLK</sequence>
<dbReference type="RefSeq" id="WP_074927348.1">
    <property type="nucleotide sequence ID" value="NZ_FPBL01000002.1"/>
</dbReference>
<dbReference type="PROSITE" id="PS51257">
    <property type="entry name" value="PROKAR_LIPOPROTEIN"/>
    <property type="match status" value="1"/>
</dbReference>
<dbReference type="Gene3D" id="3.30.310.170">
    <property type="entry name" value="Outer membrane protein assembly factor BamC"/>
    <property type="match status" value="1"/>
</dbReference>
<dbReference type="AlphaFoldDB" id="A0A1I7G9U0"/>
<organism evidence="1 2">
    <name type="scientific">Nitrosomonas eutropha</name>
    <dbReference type="NCBI Taxonomy" id="916"/>
    <lineage>
        <taxon>Bacteria</taxon>
        <taxon>Pseudomonadati</taxon>
        <taxon>Pseudomonadota</taxon>
        <taxon>Betaproteobacteria</taxon>
        <taxon>Nitrosomonadales</taxon>
        <taxon>Nitrosomonadaceae</taxon>
        <taxon>Nitrosomonas</taxon>
    </lineage>
</organism>
<dbReference type="EMBL" id="FPBL01000002">
    <property type="protein sequence ID" value="SFU45229.1"/>
    <property type="molecule type" value="Genomic_DNA"/>
</dbReference>
<reference evidence="1 2" key="1">
    <citation type="submission" date="2016-10" db="EMBL/GenBank/DDBJ databases">
        <authorList>
            <person name="de Groot N.N."/>
        </authorList>
    </citation>
    <scope>NUCLEOTIDE SEQUENCE [LARGE SCALE GENOMIC DNA]</scope>
    <source>
        <strain evidence="1 2">Nm24</strain>
    </source>
</reference>
<dbReference type="Pfam" id="PF06804">
    <property type="entry name" value="Lipoprotein_18"/>
    <property type="match status" value="1"/>
</dbReference>
<dbReference type="Proteomes" id="UP000183926">
    <property type="component" value="Unassembled WGS sequence"/>
</dbReference>
<evidence type="ECO:0000313" key="2">
    <source>
        <dbReference type="Proteomes" id="UP000183926"/>
    </source>
</evidence>
<dbReference type="InterPro" id="IPR042268">
    <property type="entry name" value="BamC_C"/>
</dbReference>
<protein>
    <submittedName>
        <fullName evidence="1">Beta-barrel assembly machine subunit BamC</fullName>
    </submittedName>
</protein>
<proteinExistence type="predicted"/>
<evidence type="ECO:0000313" key="1">
    <source>
        <dbReference type="EMBL" id="SFU45229.1"/>
    </source>
</evidence>
<gene>
    <name evidence="1" type="ORF">SAMN05216339_102318</name>
</gene>
<accession>A0A1I7G9U0</accession>
<name>A0A1I7G9U0_9PROT</name>
<dbReference type="InterPro" id="IPR010653">
    <property type="entry name" value="NlpB/DapX"/>
</dbReference>